<comment type="subcellular location">
    <subcellularLocation>
        <location evidence="1">Cell inner membrane</location>
        <topology evidence="1">Multi-pass membrane protein</topology>
    </subcellularLocation>
    <subcellularLocation>
        <location evidence="8">Cell membrane</location>
        <topology evidence="8">Multi-pass membrane protein</topology>
    </subcellularLocation>
</comment>
<feature type="transmembrane region" description="Helical" evidence="8">
    <location>
        <begin position="310"/>
        <end position="328"/>
    </location>
</feature>
<evidence type="ECO:0000256" key="4">
    <source>
        <dbReference type="ARBA" id="ARBA00022519"/>
    </source>
</evidence>
<feature type="transmembrane region" description="Helical" evidence="8">
    <location>
        <begin position="268"/>
        <end position="290"/>
    </location>
</feature>
<gene>
    <name evidence="10" type="ORF">SAMN02583745_01057</name>
</gene>
<evidence type="ECO:0000313" key="10">
    <source>
        <dbReference type="EMBL" id="SES97701.1"/>
    </source>
</evidence>
<dbReference type="SUPFAM" id="SSF161098">
    <property type="entry name" value="MetI-like"/>
    <property type="match status" value="1"/>
</dbReference>
<dbReference type="InterPro" id="IPR045621">
    <property type="entry name" value="BPD_transp_1_N"/>
</dbReference>
<dbReference type="EMBL" id="FOHV01000006">
    <property type="protein sequence ID" value="SES97701.1"/>
    <property type="molecule type" value="Genomic_DNA"/>
</dbReference>
<evidence type="ECO:0000256" key="2">
    <source>
        <dbReference type="ARBA" id="ARBA00022448"/>
    </source>
</evidence>
<dbReference type="PANTHER" id="PTHR43163:SF8">
    <property type="entry name" value="D,D-DIPEPTIDE TRANSPORT SYSTEM PERMEASE PROTEIN DDPB-RELATED"/>
    <property type="match status" value="1"/>
</dbReference>
<evidence type="ECO:0000256" key="6">
    <source>
        <dbReference type="ARBA" id="ARBA00022989"/>
    </source>
</evidence>
<evidence type="ECO:0000256" key="1">
    <source>
        <dbReference type="ARBA" id="ARBA00004429"/>
    </source>
</evidence>
<keyword evidence="4" id="KW-0997">Cell inner membrane</keyword>
<proteinExistence type="inferred from homology"/>
<dbReference type="GO" id="GO:0071916">
    <property type="term" value="F:dipeptide transmembrane transporter activity"/>
    <property type="evidence" value="ECO:0007669"/>
    <property type="project" value="TreeGrafter"/>
</dbReference>
<comment type="similarity">
    <text evidence="8">Belongs to the binding-protein-dependent transport system permease family.</text>
</comment>
<dbReference type="InterPro" id="IPR000515">
    <property type="entry name" value="MetI-like"/>
</dbReference>
<dbReference type="RefSeq" id="WP_093318378.1">
    <property type="nucleotide sequence ID" value="NZ_FOHV01000006.1"/>
</dbReference>
<dbReference type="Pfam" id="PF19300">
    <property type="entry name" value="BPD_transp_1_N"/>
    <property type="match status" value="1"/>
</dbReference>
<evidence type="ECO:0000313" key="11">
    <source>
        <dbReference type="Proteomes" id="UP000242642"/>
    </source>
</evidence>
<feature type="transmembrane region" description="Helical" evidence="8">
    <location>
        <begin position="206"/>
        <end position="229"/>
    </location>
</feature>
<dbReference type="Proteomes" id="UP000242642">
    <property type="component" value="Unassembled WGS sequence"/>
</dbReference>
<keyword evidence="6 8" id="KW-1133">Transmembrane helix</keyword>
<protein>
    <submittedName>
        <fullName evidence="10">Peptide/nickel transport system permease protein</fullName>
    </submittedName>
</protein>
<keyword evidence="2 8" id="KW-0813">Transport</keyword>
<evidence type="ECO:0000256" key="8">
    <source>
        <dbReference type="RuleBase" id="RU363032"/>
    </source>
</evidence>
<dbReference type="OrthoDB" id="9805855at2"/>
<dbReference type="AlphaFoldDB" id="A0A1I0ATI3"/>
<evidence type="ECO:0000256" key="7">
    <source>
        <dbReference type="ARBA" id="ARBA00023136"/>
    </source>
</evidence>
<feature type="transmembrane region" description="Helical" evidence="8">
    <location>
        <begin position="105"/>
        <end position="127"/>
    </location>
</feature>
<dbReference type="CDD" id="cd06261">
    <property type="entry name" value="TM_PBP2"/>
    <property type="match status" value="1"/>
</dbReference>
<keyword evidence="5 8" id="KW-0812">Transmembrane</keyword>
<sequence length="340" mass="37208">MGFSLLKKSLKQLGIIGLTLLGLLIFTFALQQASPIDPVLKRVGDKASEATYLQVKAELGLDKPIVIQFFQYVKKAVTGDFGLSSVSQEPIILELLRVFPATLELAILSIILGSISGIILGLLSAYFANRSIDKLIRIIILPGIAMPAFLLGLMLITLFYGHLEWLPIGGKWSSSIEYQFPYDFVWSQISLIDALRSPVEGALKDALLHLVLPVSLLSYYTLCSICRITRGAALAELSKEYVSLAKVTGNHDVSIIVRHILPNIKSTLIILIALNFTHLLEGAVLTEVVFAWPGIGRYLKEAFLSGDQNAILGGTLLIGTCFILINMLSERLAKQTLSNQ</sequence>
<dbReference type="InterPro" id="IPR035906">
    <property type="entry name" value="MetI-like_sf"/>
</dbReference>
<reference evidence="11" key="1">
    <citation type="submission" date="2016-10" db="EMBL/GenBank/DDBJ databases">
        <authorList>
            <person name="Varghese N."/>
            <person name="Submissions S."/>
        </authorList>
    </citation>
    <scope>NUCLEOTIDE SEQUENCE [LARGE SCALE GENOMIC DNA]</scope>
    <source>
        <strain evidence="11">DSM 18579</strain>
    </source>
</reference>
<feature type="domain" description="ABC transmembrane type-1" evidence="9">
    <location>
        <begin position="99"/>
        <end position="329"/>
    </location>
</feature>
<evidence type="ECO:0000256" key="3">
    <source>
        <dbReference type="ARBA" id="ARBA00022475"/>
    </source>
</evidence>
<keyword evidence="7 8" id="KW-0472">Membrane</keyword>
<dbReference type="GO" id="GO:0005886">
    <property type="term" value="C:plasma membrane"/>
    <property type="evidence" value="ECO:0007669"/>
    <property type="project" value="UniProtKB-SubCell"/>
</dbReference>
<feature type="transmembrane region" description="Helical" evidence="8">
    <location>
        <begin position="139"/>
        <end position="163"/>
    </location>
</feature>
<keyword evidence="11" id="KW-1185">Reference proteome</keyword>
<keyword evidence="3" id="KW-1003">Cell membrane</keyword>
<dbReference type="STRING" id="1123402.SAMN02583745_01057"/>
<dbReference type="Pfam" id="PF00528">
    <property type="entry name" value="BPD_transp_1"/>
    <property type="match status" value="1"/>
</dbReference>
<organism evidence="10 11">
    <name type="scientific">Thorsellia anophelis DSM 18579</name>
    <dbReference type="NCBI Taxonomy" id="1123402"/>
    <lineage>
        <taxon>Bacteria</taxon>
        <taxon>Pseudomonadati</taxon>
        <taxon>Pseudomonadota</taxon>
        <taxon>Gammaproteobacteria</taxon>
        <taxon>Enterobacterales</taxon>
        <taxon>Thorselliaceae</taxon>
        <taxon>Thorsellia</taxon>
    </lineage>
</organism>
<dbReference type="Gene3D" id="1.10.3720.10">
    <property type="entry name" value="MetI-like"/>
    <property type="match status" value="1"/>
</dbReference>
<name>A0A1I0ATI3_9GAMM</name>
<evidence type="ECO:0000256" key="5">
    <source>
        <dbReference type="ARBA" id="ARBA00022692"/>
    </source>
</evidence>
<dbReference type="PANTHER" id="PTHR43163">
    <property type="entry name" value="DIPEPTIDE TRANSPORT SYSTEM PERMEASE PROTEIN DPPB-RELATED"/>
    <property type="match status" value="1"/>
</dbReference>
<evidence type="ECO:0000259" key="9">
    <source>
        <dbReference type="PROSITE" id="PS50928"/>
    </source>
</evidence>
<accession>A0A1I0ATI3</accession>
<dbReference type="PROSITE" id="PS50928">
    <property type="entry name" value="ABC_TM1"/>
    <property type="match status" value="1"/>
</dbReference>